<protein>
    <recommendedName>
        <fullName evidence="1">HicB-like antitoxin of toxin-antitoxin system domain-containing protein</fullName>
    </recommendedName>
</protein>
<evidence type="ECO:0000259" key="1">
    <source>
        <dbReference type="Pfam" id="PF15919"/>
    </source>
</evidence>
<reference evidence="2 3" key="1">
    <citation type="journal article" date="2016" name="Nat. Commun.">
        <title>Thousands of microbial genomes shed light on interconnected biogeochemical processes in an aquifer system.</title>
        <authorList>
            <person name="Anantharaman K."/>
            <person name="Brown C.T."/>
            <person name="Hug L.A."/>
            <person name="Sharon I."/>
            <person name="Castelle C.J."/>
            <person name="Probst A.J."/>
            <person name="Thomas B.C."/>
            <person name="Singh A."/>
            <person name="Wilkins M.J."/>
            <person name="Karaoz U."/>
            <person name="Brodie E.L."/>
            <person name="Williams K.H."/>
            <person name="Hubbard S.S."/>
            <person name="Banfield J.F."/>
        </authorList>
    </citation>
    <scope>NUCLEOTIDE SEQUENCE [LARGE SCALE GENOMIC DNA]</scope>
</reference>
<dbReference type="EMBL" id="MFHD01000012">
    <property type="protein sequence ID" value="OGF62854.1"/>
    <property type="molecule type" value="Genomic_DNA"/>
</dbReference>
<feature type="domain" description="HicB-like antitoxin of toxin-antitoxin system" evidence="1">
    <location>
        <begin position="13"/>
        <end position="70"/>
    </location>
</feature>
<dbReference type="SUPFAM" id="SSF143100">
    <property type="entry name" value="TTHA1013/TTHA0281-like"/>
    <property type="match status" value="1"/>
</dbReference>
<dbReference type="InterPro" id="IPR051404">
    <property type="entry name" value="TA_system_antitoxin"/>
</dbReference>
<evidence type="ECO:0000313" key="3">
    <source>
        <dbReference type="Proteomes" id="UP000179251"/>
    </source>
</evidence>
<dbReference type="Pfam" id="PF15919">
    <property type="entry name" value="HicB_lk_antitox"/>
    <property type="match status" value="1"/>
</dbReference>
<gene>
    <name evidence="2" type="ORF">A2834_00045</name>
</gene>
<proteinExistence type="predicted"/>
<dbReference type="STRING" id="1798325.A2834_00045"/>
<organism evidence="2 3">
    <name type="scientific">Candidatus Giovannonibacteria bacterium RIFCSPHIGHO2_01_FULL_45_23</name>
    <dbReference type="NCBI Taxonomy" id="1798325"/>
    <lineage>
        <taxon>Bacteria</taxon>
        <taxon>Candidatus Giovannoniibacteriota</taxon>
    </lineage>
</organism>
<comment type="caution">
    <text evidence="2">The sequence shown here is derived from an EMBL/GenBank/DDBJ whole genome shotgun (WGS) entry which is preliminary data.</text>
</comment>
<dbReference type="PANTHER" id="PTHR34504">
    <property type="entry name" value="ANTITOXIN HICB"/>
    <property type="match status" value="1"/>
</dbReference>
<dbReference type="InterPro" id="IPR035069">
    <property type="entry name" value="TTHA1013/TTHA0281-like"/>
</dbReference>
<name>A0A1F5VHH8_9BACT</name>
<evidence type="ECO:0000313" key="2">
    <source>
        <dbReference type="EMBL" id="OGF62854.1"/>
    </source>
</evidence>
<dbReference type="InterPro" id="IPR031807">
    <property type="entry name" value="HicB-like"/>
</dbReference>
<sequence length="82" mass="9370">MKKRKITSREYLYTVIYEPLKTGGYQVVVPTLSGIVTYGRDLEEAQEMARDAIRCHLEGLLKEKNDVPNEMGLLQERVAVTI</sequence>
<accession>A0A1F5VHH8</accession>
<dbReference type="PANTHER" id="PTHR34504:SF2">
    <property type="entry name" value="UPF0150 PROTEIN SSL0259"/>
    <property type="match status" value="1"/>
</dbReference>
<dbReference type="AlphaFoldDB" id="A0A1F5VHH8"/>
<dbReference type="Proteomes" id="UP000179251">
    <property type="component" value="Unassembled WGS sequence"/>
</dbReference>
<dbReference type="Gene3D" id="3.30.160.250">
    <property type="match status" value="1"/>
</dbReference>